<accession>A0A8J8CK43</accession>
<proteinExistence type="predicted"/>
<dbReference type="RefSeq" id="WP_162424731.1">
    <property type="nucleotide sequence ID" value="NZ_WVIE01000026.1"/>
</dbReference>
<dbReference type="InterPro" id="IPR019994">
    <property type="entry name" value="Lipid-A-disac_synthase-rel_put"/>
</dbReference>
<name>A0A8J8CK43_9CYAN</name>
<comment type="caution">
    <text evidence="1">The sequence shown here is derived from an EMBL/GenBank/DDBJ whole genome shotgun (WGS) entry which is preliminary data.</text>
</comment>
<dbReference type="EMBL" id="WVIE01000026">
    <property type="protein sequence ID" value="NDJ19204.1"/>
    <property type="molecule type" value="Genomic_DNA"/>
</dbReference>
<sequence>MRLLCLSNGHGEDIIALRILQALQHHPDCPTIYALPIVGEGHVYQTAGVPLIGSVKAMPSGGFVYMDGRQLARDLQGGLITLTLDQIKAVRSWANEGGASLILAVGDIVPMLFAWISGVPFAFVGTAKSEYYLRDETGWLPRSSWWDDRIERSTGCIYQPWDRWLMQRPQCKAVFPRDRITSQILQRFNVPAFDLGNPMMDGLELNGLELNGSPLDRPENSSDWSASRPLTLALIPGSRPPEVFANWELILRSLDGVVEARPVNCLAAIAPKLDLDEFHQQLLTYRWQQTNENSYTIGLSNKKSTLTLIPGQFAECIQKSDVAIALAGTATEQFVGLGKPVITMPGAGPQFTPAFAEAQTRLLGASVTLVSQPNQVADALRSLLNNPDHLSAIAENGRRRMGNPGAADRIAQQLIWQMQKIS</sequence>
<organism evidence="1 2">
    <name type="scientific">Myxacorys almedinensis A</name>
    <dbReference type="NCBI Taxonomy" id="2690445"/>
    <lineage>
        <taxon>Bacteria</taxon>
        <taxon>Bacillati</taxon>
        <taxon>Cyanobacteriota</taxon>
        <taxon>Cyanophyceae</taxon>
        <taxon>Leptolyngbyales</taxon>
        <taxon>Leptolyngbyaceae</taxon>
        <taxon>Myxacorys</taxon>
        <taxon>Myxacorys almedinensis</taxon>
    </lineage>
</organism>
<gene>
    <name evidence="1" type="ORF">GS601_18235</name>
</gene>
<evidence type="ECO:0008006" key="3">
    <source>
        <dbReference type="Google" id="ProtNLM"/>
    </source>
</evidence>
<dbReference type="PANTHER" id="PTHR39517">
    <property type="entry name" value="SLL0192 PROTEIN"/>
    <property type="match status" value="1"/>
</dbReference>
<dbReference type="SUPFAM" id="SSF53756">
    <property type="entry name" value="UDP-Glycosyltransferase/glycogen phosphorylase"/>
    <property type="match status" value="1"/>
</dbReference>
<dbReference type="PANTHER" id="PTHR39517:SF1">
    <property type="entry name" value="LIPID-A-DISACCHARIDE SYNTHASE"/>
    <property type="match status" value="1"/>
</dbReference>
<evidence type="ECO:0000313" key="2">
    <source>
        <dbReference type="Proteomes" id="UP000646053"/>
    </source>
</evidence>
<keyword evidence="2" id="KW-1185">Reference proteome</keyword>
<dbReference type="AlphaFoldDB" id="A0A8J8CK43"/>
<evidence type="ECO:0000313" key="1">
    <source>
        <dbReference type="EMBL" id="NDJ19204.1"/>
    </source>
</evidence>
<protein>
    <recommendedName>
        <fullName evidence="3">Lipid-A-disaccharide synthase</fullName>
    </recommendedName>
</protein>
<reference evidence="1" key="1">
    <citation type="submission" date="2019-12" db="EMBL/GenBank/DDBJ databases">
        <title>High-Quality draft genome sequences of three cyanobacteria isolated from the limestone walls of the Old Cathedral of Coimbra.</title>
        <authorList>
            <person name="Tiago I."/>
            <person name="Soares F."/>
            <person name="Portugal A."/>
        </authorList>
    </citation>
    <scope>NUCLEOTIDE SEQUENCE</scope>
    <source>
        <strain evidence="1">A</strain>
    </source>
</reference>
<dbReference type="NCBIfam" id="TIGR03492">
    <property type="entry name" value="lipid-A-disaccharide synthase-related protein"/>
    <property type="match status" value="1"/>
</dbReference>
<dbReference type="Proteomes" id="UP000646053">
    <property type="component" value="Unassembled WGS sequence"/>
</dbReference>